<dbReference type="Proteomes" id="UP000577697">
    <property type="component" value="Unassembled WGS sequence"/>
</dbReference>
<dbReference type="KEGG" id="aak:AA2016_5547"/>
<name>A0AAC8YU10_AMIAI</name>
<evidence type="ECO:0000313" key="3">
    <source>
        <dbReference type="Proteomes" id="UP000075755"/>
    </source>
</evidence>
<dbReference type="EMBL" id="CP015006">
    <property type="protein sequence ID" value="AMS44452.1"/>
    <property type="molecule type" value="Genomic_DNA"/>
</dbReference>
<keyword evidence="1" id="KW-0614">Plasmid</keyword>
<gene>
    <name evidence="1" type="ORF">AA2016_5547</name>
    <name evidence="2" type="ORF">FHS67_000577</name>
</gene>
<sequence length="189" mass="18849">MTTILLSYNEVQTLARKAACGAGLPHGVAEDVGQAAVWLSARGIDAVGVVIDALGSQAEVLGDQSAIDALCCGETAEIAFEGRSCSLMLIGLAGAVAANTAMNLTLCYDGGVEPLALAANPAELAASALSLRLHSPPDGGMPMPRRSPRPAATDAAAYAAALGLAARTYVPASELSRAQGAGAGTTDND</sequence>
<evidence type="ECO:0000313" key="2">
    <source>
        <dbReference type="EMBL" id="MBB3704274.1"/>
    </source>
</evidence>
<dbReference type="EMBL" id="JACICB010000002">
    <property type="protein sequence ID" value="MBB3704274.1"/>
    <property type="molecule type" value="Genomic_DNA"/>
</dbReference>
<dbReference type="Proteomes" id="UP000075755">
    <property type="component" value="Plasmid pAA01"/>
</dbReference>
<dbReference type="AlphaFoldDB" id="A0AAC8YU10"/>
<proteinExistence type="predicted"/>
<reference evidence="1 3" key="1">
    <citation type="submission" date="2016-03" db="EMBL/GenBank/DDBJ databases">
        <title>Complete genome of Aminobacter aminovorans KCTC 2477.</title>
        <authorList>
            <person name="Kim K.M."/>
        </authorList>
    </citation>
    <scope>NUCLEOTIDE SEQUENCE [LARGE SCALE GENOMIC DNA]</scope>
    <source>
        <strain evidence="1 3">KCTC 2477</strain>
        <plasmid evidence="1 3">pAA01</plasmid>
    </source>
</reference>
<dbReference type="Pfam" id="PF12525">
    <property type="entry name" value="DUF3726"/>
    <property type="match status" value="1"/>
</dbReference>
<protein>
    <recommendedName>
        <fullName evidence="5">DUF3726 domain-containing protein</fullName>
    </recommendedName>
</protein>
<evidence type="ECO:0000313" key="4">
    <source>
        <dbReference type="Proteomes" id="UP000577697"/>
    </source>
</evidence>
<dbReference type="RefSeq" id="WP_067967274.1">
    <property type="nucleotide sequence ID" value="NZ_CP015006.1"/>
</dbReference>
<keyword evidence="4" id="KW-1185">Reference proteome</keyword>
<organism evidence="1 3">
    <name type="scientific">Aminobacter aminovorans</name>
    <name type="common">Chelatobacter heintzii</name>
    <dbReference type="NCBI Taxonomy" id="83263"/>
    <lineage>
        <taxon>Bacteria</taxon>
        <taxon>Pseudomonadati</taxon>
        <taxon>Pseudomonadota</taxon>
        <taxon>Alphaproteobacteria</taxon>
        <taxon>Hyphomicrobiales</taxon>
        <taxon>Phyllobacteriaceae</taxon>
        <taxon>Aminobacter</taxon>
    </lineage>
</organism>
<evidence type="ECO:0000313" key="1">
    <source>
        <dbReference type="EMBL" id="AMS44452.1"/>
    </source>
</evidence>
<accession>A0AAC8YU10</accession>
<evidence type="ECO:0008006" key="5">
    <source>
        <dbReference type="Google" id="ProtNLM"/>
    </source>
</evidence>
<geneLocation type="plasmid" evidence="1 3">
    <name>pAA01</name>
</geneLocation>
<reference evidence="2 4" key="2">
    <citation type="submission" date="2020-08" db="EMBL/GenBank/DDBJ databases">
        <title>Genomic Encyclopedia of Type Strains, Phase IV (KMG-IV): sequencing the most valuable type-strain genomes for metagenomic binning, comparative biology and taxonomic classification.</title>
        <authorList>
            <person name="Goeker M."/>
        </authorList>
    </citation>
    <scope>NUCLEOTIDE SEQUENCE [LARGE SCALE GENOMIC DNA]</scope>
    <source>
        <strain evidence="2 4">DSM 10368</strain>
    </source>
</reference>
<dbReference type="InterPro" id="IPR022201">
    <property type="entry name" value="DUF3726"/>
</dbReference>